<feature type="transmembrane region" description="Helical" evidence="2">
    <location>
        <begin position="383"/>
        <end position="401"/>
    </location>
</feature>
<sequence>MNQESGTSHRVQFALDKIADLALKPNEEEPFPRLEWDVALDKFYSLDGLNQPRVPRNTPASLSRVGSFDDLERLDEISQRRAVSAPHILSSQGPWFDGQSDYDLSRHFNAKQRPSMLRVFQFSADDEASSLSSVVHSPEVSRDVSMGMEAEGQYKKKASPCAQQLVQHSLRPIWREVGGGHSTRRHSRKVDHSAWQHRRRNSKNWRGSSYSLLRKIRPNQDLPKNALARPPTPPSKRSIHPASKLPSSKWEQPNVKAKAGPIPKPRAKTVSRLQSTPPTPNEGATAATSSNQASDIVRLILSIHLIWSSGTVMAQAKVIKAIPDGDDATTAVPVIPGLSEDDARSASDISAGEQLMTYRFVMSSGLSDDAIAALYSVMGSTTTFKFVVLLLVVLQAVWLLIRKTMKAVLGRLLRLSPQNTFSP</sequence>
<evidence type="ECO:0000313" key="4">
    <source>
        <dbReference type="Proteomes" id="UP000631181"/>
    </source>
</evidence>
<accession>A0A8J8VZV1</accession>
<keyword evidence="2" id="KW-0472">Membrane</keyword>
<keyword evidence="2" id="KW-1133">Transmembrane helix</keyword>
<dbReference type="AlphaFoldDB" id="A0A8J8VZV1"/>
<keyword evidence="4" id="KW-1185">Reference proteome</keyword>
<evidence type="ECO:0000256" key="2">
    <source>
        <dbReference type="SAM" id="Phobius"/>
    </source>
</evidence>
<feature type="compositionally biased region" description="Basic residues" evidence="1">
    <location>
        <begin position="182"/>
        <end position="203"/>
    </location>
</feature>
<dbReference type="Proteomes" id="UP000631181">
    <property type="component" value="Unassembled WGS sequence"/>
</dbReference>
<dbReference type="OrthoDB" id="4306135at2759"/>
<protein>
    <submittedName>
        <fullName evidence="3">Uncharacterized protein</fullName>
    </submittedName>
</protein>
<name>A0A8J8VZV1_9EURO</name>
<evidence type="ECO:0000256" key="1">
    <source>
        <dbReference type="SAM" id="MobiDB-lite"/>
    </source>
</evidence>
<gene>
    <name evidence="3" type="ORF">PECM_000996</name>
</gene>
<reference evidence="3" key="1">
    <citation type="journal article" date="2020" name="Front. Microbiol.">
        <title>Gene regulatory networks of Penicillium echinulatum 2HH and Penicillium oxalicum 114-2 inferred by a computational biology approach.</title>
        <authorList>
            <person name="Lenz A.R."/>
            <person name="Galan-Vasquez E."/>
            <person name="Balbinot E."/>
            <person name="De Abreu F.P."/>
            <person name="De Oliveira N.S."/>
            <person name="Da Rosa L.O."/>
            <person name="De Avila E Silva S."/>
            <person name="Camassola M."/>
            <person name="Dillon A.J.P."/>
            <person name="Perez-Rueda E."/>
        </authorList>
    </citation>
    <scope>NUCLEOTIDE SEQUENCE</scope>
    <source>
        <strain evidence="3">S1M29</strain>
    </source>
</reference>
<organism evidence="3 4">
    <name type="scientific">Penicillium ucsense</name>
    <dbReference type="NCBI Taxonomy" id="2839758"/>
    <lineage>
        <taxon>Eukaryota</taxon>
        <taxon>Fungi</taxon>
        <taxon>Dikarya</taxon>
        <taxon>Ascomycota</taxon>
        <taxon>Pezizomycotina</taxon>
        <taxon>Eurotiomycetes</taxon>
        <taxon>Eurotiomycetidae</taxon>
        <taxon>Eurotiales</taxon>
        <taxon>Aspergillaceae</taxon>
        <taxon>Penicillium</taxon>
    </lineage>
</organism>
<dbReference type="EMBL" id="WIWV01000116">
    <property type="protein sequence ID" value="KAF7713499.1"/>
    <property type="molecule type" value="Genomic_DNA"/>
</dbReference>
<comment type="caution">
    <text evidence="3">The sequence shown here is derived from an EMBL/GenBank/DDBJ whole genome shotgun (WGS) entry which is preliminary data.</text>
</comment>
<evidence type="ECO:0000313" key="3">
    <source>
        <dbReference type="EMBL" id="KAF7713499.1"/>
    </source>
</evidence>
<keyword evidence="2" id="KW-0812">Transmembrane</keyword>
<proteinExistence type="predicted"/>
<feature type="region of interest" description="Disordered" evidence="1">
    <location>
        <begin position="176"/>
        <end position="289"/>
    </location>
</feature>